<keyword evidence="12" id="KW-1185">Reference proteome</keyword>
<proteinExistence type="inferred from homology"/>
<dbReference type="Pfam" id="PF01571">
    <property type="entry name" value="GCV_T"/>
    <property type="match status" value="1"/>
</dbReference>
<dbReference type="PIRSF" id="PIRSF006487">
    <property type="entry name" value="GcvT"/>
    <property type="match status" value="1"/>
</dbReference>
<evidence type="ECO:0000256" key="7">
    <source>
        <dbReference type="HAMAP-Rule" id="MF_00259"/>
    </source>
</evidence>
<dbReference type="EMBL" id="JAENIK010000009">
    <property type="protein sequence ID" value="MBK1815681.1"/>
    <property type="molecule type" value="Genomic_DNA"/>
</dbReference>
<dbReference type="GO" id="GO:0008483">
    <property type="term" value="F:transaminase activity"/>
    <property type="evidence" value="ECO:0007669"/>
    <property type="project" value="UniProtKB-KW"/>
</dbReference>
<evidence type="ECO:0000259" key="9">
    <source>
        <dbReference type="Pfam" id="PF01571"/>
    </source>
</evidence>
<evidence type="ECO:0000259" key="10">
    <source>
        <dbReference type="Pfam" id="PF08669"/>
    </source>
</evidence>
<evidence type="ECO:0000256" key="4">
    <source>
        <dbReference type="ARBA" id="ARBA00022679"/>
    </source>
</evidence>
<evidence type="ECO:0000256" key="8">
    <source>
        <dbReference type="PIRSR" id="PIRSR006487-1"/>
    </source>
</evidence>
<evidence type="ECO:0000256" key="1">
    <source>
        <dbReference type="ARBA" id="ARBA00008609"/>
    </source>
</evidence>
<dbReference type="SUPFAM" id="SSF103025">
    <property type="entry name" value="Folate-binding domain"/>
    <property type="match status" value="1"/>
</dbReference>
<comment type="subunit">
    <text evidence="7">The glycine cleavage system is composed of four proteins: P, T, L and H.</text>
</comment>
<dbReference type="PANTHER" id="PTHR43757">
    <property type="entry name" value="AMINOMETHYLTRANSFERASE"/>
    <property type="match status" value="1"/>
</dbReference>
<accession>A0A934R2A8</accession>
<organism evidence="11 12">
    <name type="scientific">Luteolibacter yonseiensis</name>
    <dbReference type="NCBI Taxonomy" id="1144680"/>
    <lineage>
        <taxon>Bacteria</taxon>
        <taxon>Pseudomonadati</taxon>
        <taxon>Verrucomicrobiota</taxon>
        <taxon>Verrucomicrobiia</taxon>
        <taxon>Verrucomicrobiales</taxon>
        <taxon>Verrucomicrobiaceae</taxon>
        <taxon>Luteolibacter</taxon>
    </lineage>
</organism>
<protein>
    <recommendedName>
        <fullName evidence="2 7">Aminomethyltransferase</fullName>
        <ecNumber evidence="2 7">2.1.2.10</ecNumber>
    </recommendedName>
    <alternativeName>
        <fullName evidence="5 7">Glycine cleavage system T protein</fullName>
    </alternativeName>
</protein>
<feature type="domain" description="Aminomethyltransferase C-terminal" evidence="10">
    <location>
        <begin position="278"/>
        <end position="355"/>
    </location>
</feature>
<comment type="similarity">
    <text evidence="1 7">Belongs to the GcvT family.</text>
</comment>
<evidence type="ECO:0000256" key="6">
    <source>
        <dbReference type="ARBA" id="ARBA00047665"/>
    </source>
</evidence>
<dbReference type="InterPro" id="IPR027266">
    <property type="entry name" value="TrmE/GcvT-like"/>
</dbReference>
<keyword evidence="3 7" id="KW-0032">Aminotransferase</keyword>
<dbReference type="InterPro" id="IPR022903">
    <property type="entry name" value="GcvT_bac"/>
</dbReference>
<feature type="binding site" evidence="8">
    <location>
        <position position="193"/>
    </location>
    <ligand>
        <name>substrate</name>
    </ligand>
</feature>
<keyword evidence="4 7" id="KW-0808">Transferase</keyword>
<feature type="domain" description="GCVT N-terminal" evidence="9">
    <location>
        <begin position="11"/>
        <end position="256"/>
    </location>
</feature>
<evidence type="ECO:0000313" key="11">
    <source>
        <dbReference type="EMBL" id="MBK1815681.1"/>
    </source>
</evidence>
<dbReference type="GO" id="GO:0005960">
    <property type="term" value="C:glycine cleavage complex"/>
    <property type="evidence" value="ECO:0007669"/>
    <property type="project" value="InterPro"/>
</dbReference>
<gene>
    <name evidence="7 11" type="primary">gcvT</name>
    <name evidence="11" type="ORF">JIN84_08640</name>
</gene>
<comment type="catalytic activity">
    <reaction evidence="6 7">
        <text>N(6)-[(R)-S(8)-aminomethyldihydrolipoyl]-L-lysyl-[protein] + (6S)-5,6,7,8-tetrahydrofolate = N(6)-[(R)-dihydrolipoyl]-L-lysyl-[protein] + (6R)-5,10-methylene-5,6,7,8-tetrahydrofolate + NH4(+)</text>
        <dbReference type="Rhea" id="RHEA:16945"/>
        <dbReference type="Rhea" id="RHEA-COMP:10475"/>
        <dbReference type="Rhea" id="RHEA-COMP:10492"/>
        <dbReference type="ChEBI" id="CHEBI:15636"/>
        <dbReference type="ChEBI" id="CHEBI:28938"/>
        <dbReference type="ChEBI" id="CHEBI:57453"/>
        <dbReference type="ChEBI" id="CHEBI:83100"/>
        <dbReference type="ChEBI" id="CHEBI:83143"/>
        <dbReference type="EC" id="2.1.2.10"/>
    </reaction>
</comment>
<dbReference type="GO" id="GO:0019464">
    <property type="term" value="P:glycine decarboxylation via glycine cleavage system"/>
    <property type="evidence" value="ECO:0007669"/>
    <property type="project" value="UniProtKB-UniRule"/>
</dbReference>
<dbReference type="SUPFAM" id="SSF101790">
    <property type="entry name" value="Aminomethyltransferase beta-barrel domain"/>
    <property type="match status" value="1"/>
</dbReference>
<reference evidence="11" key="1">
    <citation type="submission" date="2021-01" db="EMBL/GenBank/DDBJ databases">
        <title>Modified the classification status of verrucomicrobia.</title>
        <authorList>
            <person name="Feng X."/>
        </authorList>
    </citation>
    <scope>NUCLEOTIDE SEQUENCE</scope>
    <source>
        <strain evidence="11">JCM 18052</strain>
    </source>
</reference>
<dbReference type="InterPro" id="IPR028896">
    <property type="entry name" value="GcvT/YgfZ/DmdA"/>
</dbReference>
<dbReference type="NCBIfam" id="NF001567">
    <property type="entry name" value="PRK00389.1"/>
    <property type="match status" value="1"/>
</dbReference>
<dbReference type="InterPro" id="IPR006222">
    <property type="entry name" value="GCVT_N"/>
</dbReference>
<dbReference type="HAMAP" id="MF_00259">
    <property type="entry name" value="GcvT"/>
    <property type="match status" value="1"/>
</dbReference>
<dbReference type="InterPro" id="IPR006223">
    <property type="entry name" value="GcvT"/>
</dbReference>
<dbReference type="AlphaFoldDB" id="A0A934R2A8"/>
<dbReference type="PANTHER" id="PTHR43757:SF2">
    <property type="entry name" value="AMINOMETHYLTRANSFERASE, MITOCHONDRIAL"/>
    <property type="match status" value="1"/>
</dbReference>
<dbReference type="InterPro" id="IPR029043">
    <property type="entry name" value="GcvT/YgfZ_C"/>
</dbReference>
<comment type="function">
    <text evidence="7">The glycine cleavage system catalyzes the degradation of glycine.</text>
</comment>
<dbReference type="Pfam" id="PF08669">
    <property type="entry name" value="GCV_T_C"/>
    <property type="match status" value="1"/>
</dbReference>
<dbReference type="Proteomes" id="UP000600139">
    <property type="component" value="Unassembled WGS sequence"/>
</dbReference>
<dbReference type="FunFam" id="3.30.70.1400:FF:000001">
    <property type="entry name" value="Aminomethyltransferase"/>
    <property type="match status" value="1"/>
</dbReference>
<dbReference type="GO" id="GO:0004047">
    <property type="term" value="F:aminomethyltransferase activity"/>
    <property type="evidence" value="ECO:0007669"/>
    <property type="project" value="UniProtKB-UniRule"/>
</dbReference>
<dbReference type="InterPro" id="IPR013977">
    <property type="entry name" value="GcvT_C"/>
</dbReference>
<evidence type="ECO:0000313" key="12">
    <source>
        <dbReference type="Proteomes" id="UP000600139"/>
    </source>
</evidence>
<dbReference type="NCBIfam" id="TIGR00528">
    <property type="entry name" value="gcvT"/>
    <property type="match status" value="1"/>
</dbReference>
<evidence type="ECO:0000256" key="3">
    <source>
        <dbReference type="ARBA" id="ARBA00022576"/>
    </source>
</evidence>
<sequence length="359" mass="38405">MSELKSSPLEAAHVALGAKLVPFAGWNMPVQYTSIIDEHTAVRTACGIFDISHMGQFIVKGAGSEQWLNGLLTNNVSKLGDSQGQYTLMLNENGGVIDDLIAYRTAADEFFLVVNASMIDEDYAWMSARLPEGIALENESEQWAGMAIQGPHAAAIFAKVCPDEVLPPRNGILKTAAGSVVCRTGYTGEDGFEFFSPAAEAIAWWDRFLAAGAKACGLGARDSLRLEMGYPLNGNDLSPERSPIEAGLGFFCDLEKGDFIGRDTLARQKAEGPAVKLTALRYLEKGAPPRAHYPVVSAEGETVGELASGVLSPSLMTGIGMAYLPAALAKIGTKVSIEVRGKLFPAEVVKKPFYKPQSK</sequence>
<name>A0A934R2A8_9BACT</name>
<evidence type="ECO:0000256" key="5">
    <source>
        <dbReference type="ARBA" id="ARBA00031395"/>
    </source>
</evidence>
<evidence type="ECO:0000256" key="2">
    <source>
        <dbReference type="ARBA" id="ARBA00012616"/>
    </source>
</evidence>
<dbReference type="EC" id="2.1.2.10" evidence="2 7"/>
<dbReference type="Gene3D" id="3.30.1360.120">
    <property type="entry name" value="Probable tRNA modification gtpase trme, domain 1"/>
    <property type="match status" value="1"/>
</dbReference>
<comment type="caution">
    <text evidence="11">The sequence shown here is derived from an EMBL/GenBank/DDBJ whole genome shotgun (WGS) entry which is preliminary data.</text>
</comment>